<dbReference type="AlphaFoldDB" id="A0A2P2PDF8"/>
<accession>A0A2P2PDF8</accession>
<dbReference type="EMBL" id="GGEC01072283">
    <property type="protein sequence ID" value="MBX52767.1"/>
    <property type="molecule type" value="Transcribed_RNA"/>
</dbReference>
<sequence>MTETKTIVASPVIFAFQKIQKCSIIGVICNWIGSVQLLTFRLPNGLNSEASVDETILFRHTIA</sequence>
<evidence type="ECO:0000313" key="1">
    <source>
        <dbReference type="EMBL" id="MBX52767.1"/>
    </source>
</evidence>
<reference evidence="1" key="1">
    <citation type="submission" date="2018-02" db="EMBL/GenBank/DDBJ databases">
        <title>Rhizophora mucronata_Transcriptome.</title>
        <authorList>
            <person name="Meera S.P."/>
            <person name="Sreeshan A."/>
            <person name="Augustine A."/>
        </authorList>
    </citation>
    <scope>NUCLEOTIDE SEQUENCE</scope>
    <source>
        <tissue evidence="1">Leaf</tissue>
    </source>
</reference>
<protein>
    <submittedName>
        <fullName evidence="1">Uncharacterized protein</fullName>
    </submittedName>
</protein>
<organism evidence="1">
    <name type="scientific">Rhizophora mucronata</name>
    <name type="common">Asiatic mangrove</name>
    <dbReference type="NCBI Taxonomy" id="61149"/>
    <lineage>
        <taxon>Eukaryota</taxon>
        <taxon>Viridiplantae</taxon>
        <taxon>Streptophyta</taxon>
        <taxon>Embryophyta</taxon>
        <taxon>Tracheophyta</taxon>
        <taxon>Spermatophyta</taxon>
        <taxon>Magnoliopsida</taxon>
        <taxon>eudicotyledons</taxon>
        <taxon>Gunneridae</taxon>
        <taxon>Pentapetalae</taxon>
        <taxon>rosids</taxon>
        <taxon>fabids</taxon>
        <taxon>Malpighiales</taxon>
        <taxon>Rhizophoraceae</taxon>
        <taxon>Rhizophora</taxon>
    </lineage>
</organism>
<proteinExistence type="predicted"/>
<name>A0A2P2PDF8_RHIMU</name>